<dbReference type="Proteomes" id="UP001055811">
    <property type="component" value="Linkage Group LG05"/>
</dbReference>
<gene>
    <name evidence="1" type="ORF">L2E82_31342</name>
</gene>
<reference evidence="2" key="1">
    <citation type="journal article" date="2022" name="Mol. Ecol. Resour.">
        <title>The genomes of chicory, endive, great burdock and yacon provide insights into Asteraceae palaeo-polyploidization history and plant inulin production.</title>
        <authorList>
            <person name="Fan W."/>
            <person name="Wang S."/>
            <person name="Wang H."/>
            <person name="Wang A."/>
            <person name="Jiang F."/>
            <person name="Liu H."/>
            <person name="Zhao H."/>
            <person name="Xu D."/>
            <person name="Zhang Y."/>
        </authorList>
    </citation>
    <scope>NUCLEOTIDE SEQUENCE [LARGE SCALE GENOMIC DNA]</scope>
    <source>
        <strain evidence="2">cv. Punajuju</strain>
    </source>
</reference>
<name>A0ACB9D389_CICIN</name>
<comment type="caution">
    <text evidence="1">The sequence shown here is derived from an EMBL/GenBank/DDBJ whole genome shotgun (WGS) entry which is preliminary data.</text>
</comment>
<evidence type="ECO:0000313" key="2">
    <source>
        <dbReference type="Proteomes" id="UP001055811"/>
    </source>
</evidence>
<keyword evidence="2" id="KW-1185">Reference proteome</keyword>
<accession>A0ACB9D389</accession>
<evidence type="ECO:0000313" key="1">
    <source>
        <dbReference type="EMBL" id="KAI3740868.1"/>
    </source>
</evidence>
<sequence length="347" mass="39103">MKISQNPTPILLLLLTIIHVFLSTSSSSSTAATSVVSDLQSLRSQSPSGIIRLNESILNRIFNAGARSFYLVIFFDAIQLHDKPEPNLKTIKSEYALMAKSFSINNQNSSILSKIFFCDLEFSESEKEFLRFGIHALPNIRIVPPDVDDFKSDSIPLDASDSSRLAESLADFIESKTGLSIGRIDRPPIVSKSQLGLLIGGFLMSIPFMIKKILLGETPFHKKRIWMFGVMFVYFFSISGSMFIMIRRIPLFIMDRNDPNRAIFFYKGPGMQFGAEGVYVGFLVTIVGLLLSFITRVVVAMKDLMIQRVAMVSAMFVSFWAVREVVGLNHWKTGYFVHAYLPSNWYN</sequence>
<protein>
    <submittedName>
        <fullName evidence="1">Uncharacterized protein</fullName>
    </submittedName>
</protein>
<reference evidence="1 2" key="2">
    <citation type="journal article" date="2022" name="Mol. Ecol. Resour.">
        <title>The genomes of chicory, endive, great burdock and yacon provide insights into Asteraceae paleo-polyploidization history and plant inulin production.</title>
        <authorList>
            <person name="Fan W."/>
            <person name="Wang S."/>
            <person name="Wang H."/>
            <person name="Wang A."/>
            <person name="Jiang F."/>
            <person name="Liu H."/>
            <person name="Zhao H."/>
            <person name="Xu D."/>
            <person name="Zhang Y."/>
        </authorList>
    </citation>
    <scope>NUCLEOTIDE SEQUENCE [LARGE SCALE GENOMIC DNA]</scope>
    <source>
        <strain evidence="2">cv. Punajuju</strain>
        <tissue evidence="1">Leaves</tissue>
    </source>
</reference>
<organism evidence="1 2">
    <name type="scientific">Cichorium intybus</name>
    <name type="common">Chicory</name>
    <dbReference type="NCBI Taxonomy" id="13427"/>
    <lineage>
        <taxon>Eukaryota</taxon>
        <taxon>Viridiplantae</taxon>
        <taxon>Streptophyta</taxon>
        <taxon>Embryophyta</taxon>
        <taxon>Tracheophyta</taxon>
        <taxon>Spermatophyta</taxon>
        <taxon>Magnoliopsida</taxon>
        <taxon>eudicotyledons</taxon>
        <taxon>Gunneridae</taxon>
        <taxon>Pentapetalae</taxon>
        <taxon>asterids</taxon>
        <taxon>campanulids</taxon>
        <taxon>Asterales</taxon>
        <taxon>Asteraceae</taxon>
        <taxon>Cichorioideae</taxon>
        <taxon>Cichorieae</taxon>
        <taxon>Cichoriinae</taxon>
        <taxon>Cichorium</taxon>
    </lineage>
</organism>
<proteinExistence type="predicted"/>
<dbReference type="EMBL" id="CM042013">
    <property type="protein sequence ID" value="KAI3740868.1"/>
    <property type="molecule type" value="Genomic_DNA"/>
</dbReference>